<sequence>MTGWRCEASVRVPRCCQSHAINSVRSFASPEDILVVAFLLSTDLSAALGMASGSAEGQQSVDCLRLEDIDIGYWADKTSEATRQLAEGIIRRTFSDAQKVTDLIHNGADPNHQVRLRMLSGEECSCGSRHRFRTGRHRLVSLAIDNSNGSAVPTVDFGFVHGRRCALTLPYWSSPELEAAILNALIDGGADINEPAYSDDRPIKMAIRLGNEEALRVLLARDAALRHPHGPSLVLALPTPPISDRIQVSPAYEERLLSIYRRLIQHDPTLATEQDPEFGNLIHVAAQHELGFYSQRAIDAYLELLVDNGADTMAANRRGSTALHEAAYWGSPCVADYLGRHVAPADIDRGTTDDPNRTPLFLAAISLAGAIERSQDDDSPQDSRDQASSEIPLREATIRSLLRSGADISRIPTATEQDRRYRELCAG</sequence>
<reference evidence="4 5" key="1">
    <citation type="submission" date="2014-11" db="EMBL/GenBank/DDBJ databases">
        <authorList>
            <person name="Zhu J."/>
            <person name="Qi W."/>
            <person name="Song R."/>
        </authorList>
    </citation>
    <scope>NUCLEOTIDE SEQUENCE [LARGE SCALE GENOMIC DNA]</scope>
</reference>
<dbReference type="Proteomes" id="UP000041254">
    <property type="component" value="Unassembled WGS sequence"/>
</dbReference>
<dbReference type="EMBL" id="CDMY01000571">
    <property type="protein sequence ID" value="CEM23777.1"/>
    <property type="molecule type" value="Genomic_DNA"/>
</dbReference>
<evidence type="ECO:0000313" key="5">
    <source>
        <dbReference type="Proteomes" id="UP000041254"/>
    </source>
</evidence>
<evidence type="ECO:0000256" key="1">
    <source>
        <dbReference type="ARBA" id="ARBA00022737"/>
    </source>
</evidence>
<keyword evidence="2" id="KW-0040">ANK repeat</keyword>
<dbReference type="InterPro" id="IPR036770">
    <property type="entry name" value="Ankyrin_rpt-contain_sf"/>
</dbReference>
<dbReference type="Gene3D" id="1.25.40.20">
    <property type="entry name" value="Ankyrin repeat-containing domain"/>
    <property type="match status" value="2"/>
</dbReference>
<evidence type="ECO:0000313" key="4">
    <source>
        <dbReference type="EMBL" id="CEM23777.1"/>
    </source>
</evidence>
<dbReference type="PhylomeDB" id="A0A0G4G5V8"/>
<feature type="region of interest" description="Disordered" evidence="3">
    <location>
        <begin position="372"/>
        <end position="391"/>
    </location>
</feature>
<feature type="compositionally biased region" description="Basic and acidic residues" evidence="3">
    <location>
        <begin position="373"/>
        <end position="391"/>
    </location>
</feature>
<protein>
    <submittedName>
        <fullName evidence="4">Uncharacterized protein</fullName>
    </submittedName>
</protein>
<name>A0A0G4G5V8_VITBC</name>
<dbReference type="VEuPathDB" id="CryptoDB:Vbra_17120"/>
<dbReference type="SUPFAM" id="SSF48403">
    <property type="entry name" value="Ankyrin repeat"/>
    <property type="match status" value="1"/>
</dbReference>
<dbReference type="InParanoid" id="A0A0G4G5V8"/>
<accession>A0A0G4G5V8</accession>
<evidence type="ECO:0000256" key="2">
    <source>
        <dbReference type="ARBA" id="ARBA00023043"/>
    </source>
</evidence>
<keyword evidence="5" id="KW-1185">Reference proteome</keyword>
<dbReference type="InterPro" id="IPR050745">
    <property type="entry name" value="Multifunctional_regulatory"/>
</dbReference>
<keyword evidence="1" id="KW-0677">Repeat</keyword>
<evidence type="ECO:0000256" key="3">
    <source>
        <dbReference type="SAM" id="MobiDB-lite"/>
    </source>
</evidence>
<gene>
    <name evidence="4" type="ORF">Vbra_17120</name>
</gene>
<proteinExistence type="predicted"/>
<dbReference type="AlphaFoldDB" id="A0A0G4G5V8"/>
<dbReference type="PANTHER" id="PTHR24189">
    <property type="entry name" value="MYOTROPHIN"/>
    <property type="match status" value="1"/>
</dbReference>
<dbReference type="PANTHER" id="PTHR24189:SF50">
    <property type="entry name" value="ANKYRIN REPEAT AND SOCS BOX PROTEIN 2"/>
    <property type="match status" value="1"/>
</dbReference>
<organism evidence="4 5">
    <name type="scientific">Vitrella brassicaformis (strain CCMP3155)</name>
    <dbReference type="NCBI Taxonomy" id="1169540"/>
    <lineage>
        <taxon>Eukaryota</taxon>
        <taxon>Sar</taxon>
        <taxon>Alveolata</taxon>
        <taxon>Colpodellida</taxon>
        <taxon>Vitrellaceae</taxon>
        <taxon>Vitrella</taxon>
    </lineage>
</organism>